<dbReference type="InterPro" id="IPR054517">
    <property type="entry name" value="SPEF2_D5"/>
</dbReference>
<dbReference type="GO" id="GO:0005737">
    <property type="term" value="C:cytoplasm"/>
    <property type="evidence" value="ECO:0007669"/>
    <property type="project" value="UniProtKB-ARBA"/>
</dbReference>
<dbReference type="Proteomes" id="UP000752171">
    <property type="component" value="Unassembled WGS sequence"/>
</dbReference>
<dbReference type="OrthoDB" id="62528at2759"/>
<dbReference type="Pfam" id="PF22946">
    <property type="entry name" value="SPEF2_D5"/>
    <property type="match status" value="1"/>
</dbReference>
<feature type="compositionally biased region" description="Basic residues" evidence="1">
    <location>
        <begin position="1194"/>
        <end position="1204"/>
    </location>
</feature>
<dbReference type="InterPro" id="IPR010441">
    <property type="entry name" value="CH_2"/>
</dbReference>
<dbReference type="PANTHER" id="PTHR14919:SF0">
    <property type="entry name" value="SPERM FLAGELLAR PROTEIN 2"/>
    <property type="match status" value="1"/>
</dbReference>
<dbReference type="InterPro" id="IPR001715">
    <property type="entry name" value="CH_dom"/>
</dbReference>
<dbReference type="PROSITE" id="PS50021">
    <property type="entry name" value="CH"/>
    <property type="match status" value="1"/>
</dbReference>
<dbReference type="Gene3D" id="1.10.418.10">
    <property type="entry name" value="Calponin-like domain"/>
    <property type="match status" value="1"/>
</dbReference>
<dbReference type="InterPro" id="IPR056199">
    <property type="entry name" value="SPEF2_C"/>
</dbReference>
<gene>
    <name evidence="3" type="primary">SPEF2</name>
    <name evidence="3" type="ORF">AMEX_G25211</name>
</gene>
<feature type="region of interest" description="Disordered" evidence="1">
    <location>
        <begin position="709"/>
        <end position="745"/>
    </location>
</feature>
<accession>A0A8T2KX54</accession>
<name>A0A8T2KX54_ASTMX</name>
<evidence type="ECO:0000313" key="4">
    <source>
        <dbReference type="Proteomes" id="UP000752171"/>
    </source>
</evidence>
<evidence type="ECO:0000259" key="2">
    <source>
        <dbReference type="PROSITE" id="PS50021"/>
    </source>
</evidence>
<feature type="compositionally biased region" description="Pro residues" evidence="1">
    <location>
        <begin position="1205"/>
        <end position="1218"/>
    </location>
</feature>
<feature type="region of interest" description="Disordered" evidence="1">
    <location>
        <begin position="762"/>
        <end position="788"/>
    </location>
</feature>
<feature type="compositionally biased region" description="Basic and acidic residues" evidence="1">
    <location>
        <begin position="1102"/>
        <end position="1125"/>
    </location>
</feature>
<evidence type="ECO:0000256" key="1">
    <source>
        <dbReference type="SAM" id="MobiDB-lite"/>
    </source>
</evidence>
<feature type="region of interest" description="Disordered" evidence="1">
    <location>
        <begin position="591"/>
        <end position="650"/>
    </location>
</feature>
<dbReference type="Gene3D" id="3.40.50.300">
    <property type="entry name" value="P-loop containing nucleotide triphosphate hydrolases"/>
    <property type="match status" value="1"/>
</dbReference>
<feature type="region of interest" description="Disordered" evidence="1">
    <location>
        <begin position="1084"/>
        <end position="1142"/>
    </location>
</feature>
<dbReference type="InterPro" id="IPR036872">
    <property type="entry name" value="CH_dom_sf"/>
</dbReference>
<proteinExistence type="predicted"/>
<feature type="region of interest" description="Disordered" evidence="1">
    <location>
        <begin position="1175"/>
        <end position="1228"/>
    </location>
</feature>
<feature type="compositionally biased region" description="Basic and acidic residues" evidence="1">
    <location>
        <begin position="1175"/>
        <end position="1184"/>
    </location>
</feature>
<feature type="compositionally biased region" description="Basic and acidic residues" evidence="1">
    <location>
        <begin position="591"/>
        <end position="610"/>
    </location>
</feature>
<dbReference type="InterPro" id="IPR052634">
    <property type="entry name" value="Sperm_flagellar-bone_growth"/>
</dbReference>
<sequence>MSDILCRWLNLELGLSKVVEPHSFSKDFSSGYLLGEILSRYQLQDDFQHFTKNGTASAKLNNFTRLEPSLQLLGVAFDLGVAKSVMRGQPGAATRLLYQLYVLLQKKKRSGLTGTAMETMQPTATTRLHRIENHIYNQRLRGVVKREVDERMQKITQRFDRRAQEGFGRSVMLELQQEEKRRHLQEERRLQDIQKLQQVRRKQQEMMECIQTAAVQIPKPPVSRSLRAPRKRQQHEAQSVHQQIAQFEKNRKRLSPASCGPAALSVQVTRAVSEDEMAQWNSDYVQKIRQRLEEDANAREQREKRRRRALIQQLHTHHTHEEMIREEQLIGRLMRQSQQEKRMAVQLMQIRQQKEVLRQNRILQQRQFEEQRLADLQQILDQEAMVLEQTRLERQEELCKERELHARLAAERAQSKHQKHLNICRGILDQIVDLATKSAEYRLLTANVIPGKMLREWKELYFSGEPLYDGVKVEQEVEVEKQNILNQQDYSEYTNMTGEWAWPEEEGEIKAPPPNNDILGHVVARLQDIVNPPGPGDPPPLFPSFTMRACVLGKLCSGKTSCLTRISQVHGIHILSAEVLIQEALEAHQAGELDPERDPNPESQEKKESSGSEEQVEEGAELPAAADSEPAANDPQPAEPLKQHSNTKRSLRAQYGAEVEKVLKRGGAVSDELLIDILIHAIRQVPEGQGWVLDGFPISVSQARLLEKALSGTDPDQANRKRRNKRPNLAKDRNAPKAPPPPSPALHLAVLLQVSDEQVVDRAVRRSPEQVREENAAPAEDTQQRAPPAGEHTLIQHRIAEFQEAWPKLEKWFGEKQRILVKVSAELDEDSLFSSVESVLYNAINTTQKESLSHKDAEDNPSLEVQSAESGGAAGLTSVASSSAVEEACSPTPGSVGWVYADEPLPKEIPEFLVGYWETVCSSYDSSVKVVMQNLRSERNLIIHHLYNTREDYKQFLQRPDLKQECVCVWQRDYNSVPDNMRHDEETKTELHQRLDDLRECLWDICDKRKEEAEQKRAGVMEDGWLEDHTGLLINHYSTLLQVEVDRFQDTLNVLRDYYTGMYRTALPEAAEFTCIPLLDITDNDTQPNGTTAGPSPGSAPLEKHTRSAGKKEAEPEEKKNENKKTRVVPLVEYRSPPTDPSVLLQDIHHTALTAITNMASVEVQRLECEANEEQHITTDRAQTHTEGSAARRSATKKSAKKKSPPTPVKQPTPPPAAPVEESPEEVQRRAVRSRIRLEYSTALQHEECAVRQRMELVKLHALKTVQSIQHRAERTHTDLQEWLNHHFTSEINSIDRLAEVVKFHIEGGLKITHELVLESTDFFIDGETRMLPTPPPQPRPPPLERTNDSTLTVLQLHGLLAQLHRIAPAAGLVSSKELCEFLQELTSLTMGSDALPEPWTNITDSQVQELVCMLVQDSGMVNWRQFLLSAAQPWPRPSQKQLLKTLRRFREMDTEARGVLTLQQYTQVELWFSGGRDVSVTDDPAEPLSYDRLTHLKQFFFMLFSDPDPTPPVLDYLTMLLYFCCHPDPAHGFTRALSLLTQHHLQHTHTGTSTLLKSVLYMDGGEECEAEEEDDGVYDEGDGVSLDELLRVLNHGRTLTTSHHNKHTNNTEDMKQDLIKVFKDLGFDPEEKVPFSILSQHLFLQDLMESSNQYLLADIHTVLQLQKSEEEPSVFTS</sequence>
<dbReference type="GO" id="GO:0097225">
    <property type="term" value="C:sperm midpiece"/>
    <property type="evidence" value="ECO:0007669"/>
    <property type="project" value="TreeGrafter"/>
</dbReference>
<feature type="region of interest" description="Disordered" evidence="1">
    <location>
        <begin position="220"/>
        <end position="243"/>
    </location>
</feature>
<dbReference type="SUPFAM" id="SSF52540">
    <property type="entry name" value="P-loop containing nucleoside triphosphate hydrolases"/>
    <property type="match status" value="1"/>
</dbReference>
<keyword evidence="3" id="KW-0969">Cilium</keyword>
<dbReference type="PANTHER" id="PTHR14919">
    <property type="entry name" value="KPL2-RELATED"/>
    <property type="match status" value="1"/>
</dbReference>
<feature type="domain" description="Calponin-homology (CH)" evidence="2">
    <location>
        <begin position="1"/>
        <end position="105"/>
    </location>
</feature>
<comment type="caution">
    <text evidence="3">The sequence shown here is derived from an EMBL/GenBank/DDBJ whole genome shotgun (WGS) entry which is preliminary data.</text>
</comment>
<dbReference type="InterPro" id="IPR027417">
    <property type="entry name" value="P-loop_NTPase"/>
</dbReference>
<feature type="compositionally biased region" description="Polar residues" evidence="1">
    <location>
        <begin position="1084"/>
        <end position="1094"/>
    </location>
</feature>
<dbReference type="Pfam" id="PF24082">
    <property type="entry name" value="SPEF2_C"/>
    <property type="match status" value="1"/>
</dbReference>
<keyword evidence="3" id="KW-0282">Flagellum</keyword>
<reference evidence="3 4" key="1">
    <citation type="submission" date="2021-07" db="EMBL/GenBank/DDBJ databases">
        <authorList>
            <person name="Imarazene B."/>
            <person name="Zahm M."/>
            <person name="Klopp C."/>
            <person name="Cabau C."/>
            <person name="Beille S."/>
            <person name="Jouanno E."/>
            <person name="Castinel A."/>
            <person name="Lluch J."/>
            <person name="Gil L."/>
            <person name="Kuchtly C."/>
            <person name="Lopez Roques C."/>
            <person name="Donnadieu C."/>
            <person name="Parrinello H."/>
            <person name="Journot L."/>
            <person name="Du K."/>
            <person name="Schartl M."/>
            <person name="Retaux S."/>
            <person name="Guiguen Y."/>
        </authorList>
    </citation>
    <scope>NUCLEOTIDE SEQUENCE [LARGE SCALE GENOMIC DNA]</scope>
    <source>
        <strain evidence="3">Pach_M1</strain>
        <tissue evidence="3">Testis</tissue>
    </source>
</reference>
<organism evidence="3 4">
    <name type="scientific">Astyanax mexicanus</name>
    <name type="common">Blind cave fish</name>
    <name type="synonym">Astyanax fasciatus mexicanus</name>
    <dbReference type="NCBI Taxonomy" id="7994"/>
    <lineage>
        <taxon>Eukaryota</taxon>
        <taxon>Metazoa</taxon>
        <taxon>Chordata</taxon>
        <taxon>Craniata</taxon>
        <taxon>Vertebrata</taxon>
        <taxon>Euteleostomi</taxon>
        <taxon>Actinopterygii</taxon>
        <taxon>Neopterygii</taxon>
        <taxon>Teleostei</taxon>
        <taxon>Ostariophysi</taxon>
        <taxon>Characiformes</taxon>
        <taxon>Characoidei</taxon>
        <taxon>Acestrorhamphidae</taxon>
        <taxon>Acestrorhamphinae</taxon>
        <taxon>Astyanax</taxon>
    </lineage>
</organism>
<feature type="compositionally biased region" description="Basic and acidic residues" evidence="1">
    <location>
        <begin position="762"/>
        <end position="775"/>
    </location>
</feature>
<dbReference type="Pfam" id="PF06294">
    <property type="entry name" value="CH_2"/>
    <property type="match status" value="1"/>
</dbReference>
<dbReference type="Pfam" id="PF00406">
    <property type="entry name" value="ADK"/>
    <property type="match status" value="1"/>
</dbReference>
<dbReference type="GO" id="GO:0002177">
    <property type="term" value="C:manchette"/>
    <property type="evidence" value="ECO:0007669"/>
    <property type="project" value="TreeGrafter"/>
</dbReference>
<feature type="region of interest" description="Disordered" evidence="1">
    <location>
        <begin position="849"/>
        <end position="871"/>
    </location>
</feature>
<protein>
    <submittedName>
        <fullName evidence="3">Sperm flagellar protein 2-like isoform X1</fullName>
    </submittedName>
</protein>
<evidence type="ECO:0000313" key="3">
    <source>
        <dbReference type="EMBL" id="KAG9261626.1"/>
    </source>
</evidence>
<dbReference type="EMBL" id="JAICCE010000022">
    <property type="protein sequence ID" value="KAG9261626.1"/>
    <property type="molecule type" value="Genomic_DNA"/>
</dbReference>
<keyword evidence="3" id="KW-0966">Cell projection</keyword>
<dbReference type="GO" id="GO:0007288">
    <property type="term" value="P:sperm axoneme assembly"/>
    <property type="evidence" value="ECO:0007669"/>
    <property type="project" value="TreeGrafter"/>
</dbReference>